<dbReference type="KEGG" id="jeo:JMA_37780"/>
<proteinExistence type="predicted"/>
<protein>
    <submittedName>
        <fullName evidence="1">Uncharacterized protein</fullName>
    </submittedName>
</protein>
<geneLocation type="plasmid" evidence="2"/>
<dbReference type="AlphaFoldDB" id="A0A0B5ASJ6"/>
<accession>A0A0B5ASJ6</accession>
<organism evidence="1 2">
    <name type="scientific">Jeotgalibacillus malaysiensis</name>
    <dbReference type="NCBI Taxonomy" id="1508404"/>
    <lineage>
        <taxon>Bacteria</taxon>
        <taxon>Bacillati</taxon>
        <taxon>Bacillota</taxon>
        <taxon>Bacilli</taxon>
        <taxon>Bacillales</taxon>
        <taxon>Caryophanaceae</taxon>
        <taxon>Jeotgalibacillus</taxon>
    </lineage>
</organism>
<gene>
    <name evidence="1" type="ORF">JMA_37780</name>
</gene>
<dbReference type="HOGENOM" id="CLU_2142506_0_0_9"/>
<reference evidence="1 2" key="1">
    <citation type="submission" date="2014-08" db="EMBL/GenBank/DDBJ databases">
        <title>Complete genome of a marine bacteria Jeotgalibacillus malaysiensis.</title>
        <authorList>
            <person name="Yaakop A.S."/>
            <person name="Chan K.-G."/>
            <person name="Goh K.M."/>
        </authorList>
    </citation>
    <scope>NUCLEOTIDE SEQUENCE [LARGE SCALE GENOMIC DNA]</scope>
    <source>
        <strain evidence="1 2">D5</strain>
        <plasmid evidence="2">Plasmid</plasmid>
    </source>
</reference>
<dbReference type="OrthoDB" id="10010190at2"/>
<dbReference type="Proteomes" id="UP000031449">
    <property type="component" value="Plasmid unnamed"/>
</dbReference>
<keyword evidence="2" id="KW-1185">Reference proteome</keyword>
<dbReference type="EMBL" id="CP009417">
    <property type="protein sequence ID" value="AJD93096.1"/>
    <property type="molecule type" value="Genomic_DNA"/>
</dbReference>
<keyword evidence="1" id="KW-0614">Plasmid</keyword>
<evidence type="ECO:0000313" key="1">
    <source>
        <dbReference type="EMBL" id="AJD93096.1"/>
    </source>
</evidence>
<dbReference type="BioCyc" id="JESP1508404:G14D9-13062-MONOMER"/>
<sequence>MNKKWMKQWRTKMGISHMGQRYIARNNARIGGIALCIRETVWTREGKVYQVISHKGKPAIIAEDGYPMPIHYAISDRYFEFYRKYNLSVKQEVKQLVKGVLAYGNTKTKSID</sequence>
<name>A0A0B5ASJ6_9BACL</name>
<evidence type="ECO:0000313" key="2">
    <source>
        <dbReference type="Proteomes" id="UP000031449"/>
    </source>
</evidence>